<accession>A0A4T0HVX6</accession>
<dbReference type="Pfam" id="PF08312">
    <property type="entry name" value="cwf21"/>
    <property type="match status" value="1"/>
</dbReference>
<dbReference type="InterPro" id="IPR051372">
    <property type="entry name" value="CWC21"/>
</dbReference>
<keyword evidence="4" id="KW-0747">Spliceosome</keyword>
<evidence type="ECO:0000313" key="9">
    <source>
        <dbReference type="EMBL" id="TIB16300.1"/>
    </source>
</evidence>
<dbReference type="InterPro" id="IPR013170">
    <property type="entry name" value="mRNA_splic_Cwf21_dom"/>
</dbReference>
<comment type="similarity">
    <text evidence="2">Belongs to the CWC21 family.</text>
</comment>
<evidence type="ECO:0000256" key="7">
    <source>
        <dbReference type="SAM" id="MobiDB-lite"/>
    </source>
</evidence>
<sequence>MFSFNRYNGIGLHSARGSGTNGYIQRNLAYIKPREQQSTYKEEISARGRSPDRSILEHDQKRKIELEIIQLQDELEDKGIPESEIESKCSELRHELLNRPTQPINTKNQFKGHQTHAIAAAKALEMQRIDHAFNTNTNYKEGDAFDRDLQERKRLDRAERREHHQAMRIQREREGRQSARSQVERDLDERERDRDVDVRRSPGRPSRRDYRYDDRSKSPDYDVRRSPAYDSKRRSPSPNDRGRSLSPYSKRAALSRRRSLSDSKSPLPQSPRRRNFTGDTRASLTPLTPHSDA</sequence>
<dbReference type="SMART" id="SM01115">
    <property type="entry name" value="cwf21"/>
    <property type="match status" value="1"/>
</dbReference>
<proteinExistence type="inferred from homology"/>
<dbReference type="GO" id="GO:0008380">
    <property type="term" value="P:RNA splicing"/>
    <property type="evidence" value="ECO:0007669"/>
    <property type="project" value="UniProtKB-KW"/>
</dbReference>
<keyword evidence="5" id="KW-0508">mRNA splicing</keyword>
<keyword evidence="3" id="KW-0507">mRNA processing</keyword>
<feature type="domain" description="CWF21" evidence="8">
    <location>
        <begin position="56"/>
        <end position="101"/>
    </location>
</feature>
<gene>
    <name evidence="9" type="ORF">E3P90_00484</name>
</gene>
<dbReference type="PANTHER" id="PTHR36562">
    <property type="entry name" value="SERINE/ARGININE REPETITIVE MATRIX 2"/>
    <property type="match status" value="1"/>
</dbReference>
<reference evidence="9 10" key="1">
    <citation type="submission" date="2019-03" db="EMBL/GenBank/DDBJ databases">
        <title>Sequencing 23 genomes of Wallemia ichthyophaga.</title>
        <authorList>
            <person name="Gostincar C."/>
        </authorList>
    </citation>
    <scope>NUCLEOTIDE SEQUENCE [LARGE SCALE GENOMIC DNA]</scope>
    <source>
        <strain evidence="9 10">EXF-8621</strain>
    </source>
</reference>
<name>A0A4T0HVX6_WALIC</name>
<evidence type="ECO:0000256" key="6">
    <source>
        <dbReference type="ARBA" id="ARBA00023242"/>
    </source>
</evidence>
<comment type="subcellular location">
    <subcellularLocation>
        <location evidence="1">Nucleus</location>
    </subcellularLocation>
</comment>
<evidence type="ECO:0000259" key="8">
    <source>
        <dbReference type="SMART" id="SM01115"/>
    </source>
</evidence>
<feature type="region of interest" description="Disordered" evidence="7">
    <location>
        <begin position="157"/>
        <end position="293"/>
    </location>
</feature>
<evidence type="ECO:0000256" key="1">
    <source>
        <dbReference type="ARBA" id="ARBA00004123"/>
    </source>
</evidence>
<dbReference type="AlphaFoldDB" id="A0A4T0HVX6"/>
<feature type="compositionally biased region" description="Polar residues" evidence="7">
    <location>
        <begin position="277"/>
        <end position="293"/>
    </location>
</feature>
<evidence type="ECO:0000313" key="10">
    <source>
        <dbReference type="Proteomes" id="UP000306954"/>
    </source>
</evidence>
<evidence type="ECO:0000256" key="2">
    <source>
        <dbReference type="ARBA" id="ARBA00005954"/>
    </source>
</evidence>
<dbReference type="CDD" id="cd21372">
    <property type="entry name" value="cwf21_CWC21-like"/>
    <property type="match status" value="1"/>
</dbReference>
<dbReference type="OMA" id="FKAHQVH"/>
<feature type="region of interest" description="Disordered" evidence="7">
    <location>
        <begin position="34"/>
        <end position="55"/>
    </location>
</feature>
<keyword evidence="6" id="KW-0539">Nucleus</keyword>
<dbReference type="GO" id="GO:0006397">
    <property type="term" value="P:mRNA processing"/>
    <property type="evidence" value="ECO:0007669"/>
    <property type="project" value="UniProtKB-KW"/>
</dbReference>
<dbReference type="PANTHER" id="PTHR36562:SF5">
    <property type="entry name" value="SERINE_ARGININE REPETITIVE MATRIX 2"/>
    <property type="match status" value="1"/>
</dbReference>
<comment type="caution">
    <text evidence="9">The sequence shown here is derived from an EMBL/GenBank/DDBJ whole genome shotgun (WGS) entry which is preliminary data.</text>
</comment>
<evidence type="ECO:0000256" key="4">
    <source>
        <dbReference type="ARBA" id="ARBA00022728"/>
    </source>
</evidence>
<feature type="compositionally biased region" description="Basic and acidic residues" evidence="7">
    <location>
        <begin position="157"/>
        <end position="233"/>
    </location>
</feature>
<dbReference type="Gene3D" id="6.10.140.420">
    <property type="match status" value="1"/>
</dbReference>
<protein>
    <recommendedName>
        <fullName evidence="8">CWF21 domain-containing protein</fullName>
    </recommendedName>
</protein>
<organism evidence="9 10">
    <name type="scientific">Wallemia ichthyophaga</name>
    <dbReference type="NCBI Taxonomy" id="245174"/>
    <lineage>
        <taxon>Eukaryota</taxon>
        <taxon>Fungi</taxon>
        <taxon>Dikarya</taxon>
        <taxon>Basidiomycota</taxon>
        <taxon>Wallemiomycotina</taxon>
        <taxon>Wallemiomycetes</taxon>
        <taxon>Wallemiales</taxon>
        <taxon>Wallemiaceae</taxon>
        <taxon>Wallemia</taxon>
    </lineage>
</organism>
<dbReference type="EMBL" id="SPOF01000004">
    <property type="protein sequence ID" value="TIB16300.1"/>
    <property type="molecule type" value="Genomic_DNA"/>
</dbReference>
<evidence type="ECO:0000256" key="5">
    <source>
        <dbReference type="ARBA" id="ARBA00023187"/>
    </source>
</evidence>
<evidence type="ECO:0000256" key="3">
    <source>
        <dbReference type="ARBA" id="ARBA00022664"/>
    </source>
</evidence>
<dbReference type="Proteomes" id="UP000306954">
    <property type="component" value="Unassembled WGS sequence"/>
</dbReference>
<dbReference type="GO" id="GO:0005681">
    <property type="term" value="C:spliceosomal complex"/>
    <property type="evidence" value="ECO:0007669"/>
    <property type="project" value="UniProtKB-KW"/>
</dbReference>